<accession>A0A5J4PU97</accession>
<evidence type="ECO:0000313" key="1">
    <source>
        <dbReference type="EMBL" id="KAA6312470.1"/>
    </source>
</evidence>
<dbReference type="EMBL" id="SNRY01006495">
    <property type="protein sequence ID" value="KAA6312470.1"/>
    <property type="molecule type" value="Genomic_DNA"/>
</dbReference>
<sequence length="68" mass="7601">MKHLWLLLLALIILWGCHGISKPSGGNNGQNWLLFRGDTEFSGYADVKLSPKPVLLWNYKSEARTASS</sequence>
<proteinExistence type="predicted"/>
<protein>
    <submittedName>
        <fullName evidence="1">Uncharacterized protein</fullName>
    </submittedName>
</protein>
<organism evidence="1">
    <name type="scientific">termite gut metagenome</name>
    <dbReference type="NCBI Taxonomy" id="433724"/>
    <lineage>
        <taxon>unclassified sequences</taxon>
        <taxon>metagenomes</taxon>
        <taxon>organismal metagenomes</taxon>
    </lineage>
</organism>
<dbReference type="AlphaFoldDB" id="A0A5J4PU97"/>
<comment type="caution">
    <text evidence="1">The sequence shown here is derived from an EMBL/GenBank/DDBJ whole genome shotgun (WGS) entry which is preliminary data.</text>
</comment>
<name>A0A5J4PU97_9ZZZZ</name>
<feature type="non-terminal residue" evidence="1">
    <location>
        <position position="68"/>
    </location>
</feature>
<reference evidence="1" key="1">
    <citation type="submission" date="2019-03" db="EMBL/GenBank/DDBJ databases">
        <title>Single cell metagenomics reveals metabolic interactions within the superorganism composed of flagellate Streblomastix strix and complex community of Bacteroidetes bacteria on its surface.</title>
        <authorList>
            <person name="Treitli S.C."/>
            <person name="Kolisko M."/>
            <person name="Husnik F."/>
            <person name="Keeling P."/>
            <person name="Hampl V."/>
        </authorList>
    </citation>
    <scope>NUCLEOTIDE SEQUENCE</scope>
    <source>
        <strain evidence="1">STM</strain>
    </source>
</reference>
<gene>
    <name evidence="1" type="ORF">EZS27_036604</name>
</gene>